<dbReference type="AlphaFoldDB" id="A0A7W7Q2N6"/>
<dbReference type="PANTHER" id="PTHR37817:SF1">
    <property type="entry name" value="N-ACETYLTRANSFERASE EIS"/>
    <property type="match status" value="1"/>
</dbReference>
<dbReference type="SUPFAM" id="SSF55729">
    <property type="entry name" value="Acyl-CoA N-acyltransferases (Nat)"/>
    <property type="match status" value="1"/>
</dbReference>
<reference evidence="6 7" key="1">
    <citation type="submission" date="2020-08" db="EMBL/GenBank/DDBJ databases">
        <title>Genomic Encyclopedia of Type Strains, Phase III (KMG-III): the genomes of soil and plant-associated and newly described type strains.</title>
        <authorList>
            <person name="Whitman W."/>
        </authorList>
    </citation>
    <scope>NUCLEOTIDE SEQUENCE [LARGE SCALE GENOMIC DNA]</scope>
    <source>
        <strain evidence="6 7">CECT 8960</strain>
    </source>
</reference>
<comment type="similarity">
    <text evidence="1 4">Belongs to the acetyltransferase Eis family.</text>
</comment>
<dbReference type="NCBIfam" id="NF002367">
    <property type="entry name" value="PRK01346.1-4"/>
    <property type="match status" value="1"/>
</dbReference>
<gene>
    <name evidence="6" type="ORF">FHR82_001898</name>
</gene>
<keyword evidence="7" id="KW-1185">Reference proteome</keyword>
<dbReference type="GO" id="GO:0030649">
    <property type="term" value="P:aminoglycoside antibiotic catabolic process"/>
    <property type="evidence" value="ECO:0007669"/>
    <property type="project" value="TreeGrafter"/>
</dbReference>
<dbReference type="InterPro" id="IPR041380">
    <property type="entry name" value="Acetyltransf_17"/>
</dbReference>
<dbReference type="Gene3D" id="3.40.630.30">
    <property type="match status" value="2"/>
</dbReference>
<keyword evidence="2 4" id="KW-0808">Transferase</keyword>
<feature type="binding site" evidence="4">
    <location>
        <begin position="97"/>
        <end position="102"/>
    </location>
    <ligand>
        <name>acetyl-CoA</name>
        <dbReference type="ChEBI" id="CHEBI:57288"/>
    </ligand>
</feature>
<dbReference type="InterPro" id="IPR036527">
    <property type="entry name" value="SCP2_sterol-bd_dom_sf"/>
</dbReference>
<evidence type="ECO:0000256" key="4">
    <source>
        <dbReference type="HAMAP-Rule" id="MF_01812"/>
    </source>
</evidence>
<dbReference type="Proteomes" id="UP000520767">
    <property type="component" value="Unassembled WGS sequence"/>
</dbReference>
<dbReference type="RefSeq" id="WP_311770981.1">
    <property type="nucleotide sequence ID" value="NZ_JACHJQ010000002.1"/>
</dbReference>
<dbReference type="Gene3D" id="3.30.1050.10">
    <property type="entry name" value="SCP2 sterol-binding domain"/>
    <property type="match status" value="1"/>
</dbReference>
<dbReference type="Pfam" id="PF17668">
    <property type="entry name" value="Acetyltransf_17"/>
    <property type="match status" value="1"/>
</dbReference>
<evidence type="ECO:0000256" key="3">
    <source>
        <dbReference type="ARBA" id="ARBA00023315"/>
    </source>
</evidence>
<evidence type="ECO:0000313" key="6">
    <source>
        <dbReference type="EMBL" id="MBB4905681.1"/>
    </source>
</evidence>
<organism evidence="6 7">
    <name type="scientific">Actinophytocola algeriensis</name>
    <dbReference type="NCBI Taxonomy" id="1768010"/>
    <lineage>
        <taxon>Bacteria</taxon>
        <taxon>Bacillati</taxon>
        <taxon>Actinomycetota</taxon>
        <taxon>Actinomycetes</taxon>
        <taxon>Pseudonocardiales</taxon>
        <taxon>Pseudonocardiaceae</taxon>
    </lineage>
</organism>
<comment type="subunit">
    <text evidence="4">Homohexamer; trimer of dimers.</text>
</comment>
<dbReference type="SUPFAM" id="SSF55718">
    <property type="entry name" value="SCP-like"/>
    <property type="match status" value="1"/>
</dbReference>
<dbReference type="HAMAP" id="MF_01812">
    <property type="entry name" value="Eis"/>
    <property type="match status" value="1"/>
</dbReference>
<evidence type="ECO:0000256" key="1">
    <source>
        <dbReference type="ARBA" id="ARBA00009213"/>
    </source>
</evidence>
<proteinExistence type="inferred from homology"/>
<evidence type="ECO:0000256" key="2">
    <source>
        <dbReference type="ARBA" id="ARBA00022679"/>
    </source>
</evidence>
<comment type="caution">
    <text evidence="6">The sequence shown here is derived from an EMBL/GenBank/DDBJ whole genome shotgun (WGS) entry which is preliminary data.</text>
</comment>
<evidence type="ECO:0000313" key="7">
    <source>
        <dbReference type="Proteomes" id="UP000520767"/>
    </source>
</evidence>
<feature type="active site" description="Proton acceptor; via carboxylate" evidence="4">
    <location>
        <position position="409"/>
    </location>
</feature>
<dbReference type="PROSITE" id="PS51186">
    <property type="entry name" value="GNAT"/>
    <property type="match status" value="1"/>
</dbReference>
<dbReference type="Pfam" id="PF13530">
    <property type="entry name" value="SCP2_2"/>
    <property type="match status" value="1"/>
</dbReference>
<evidence type="ECO:0000259" key="5">
    <source>
        <dbReference type="PROSITE" id="PS51186"/>
    </source>
</evidence>
<feature type="active site" description="Proton donor" evidence="4">
    <location>
        <position position="130"/>
    </location>
</feature>
<dbReference type="PANTHER" id="PTHR37817">
    <property type="entry name" value="N-ACETYLTRANSFERASE EIS"/>
    <property type="match status" value="1"/>
</dbReference>
<feature type="binding site" evidence="4">
    <location>
        <begin position="125"/>
        <end position="126"/>
    </location>
    <ligand>
        <name>acetyl-CoA</name>
        <dbReference type="ChEBI" id="CHEBI:57288"/>
    </ligand>
</feature>
<protein>
    <submittedName>
        <fullName evidence="6">Putative acetyltransferase</fullName>
    </submittedName>
</protein>
<dbReference type="InterPro" id="IPR025559">
    <property type="entry name" value="Eis_dom"/>
</dbReference>
<dbReference type="InterPro" id="IPR051554">
    <property type="entry name" value="Acetyltransferase_Eis"/>
</dbReference>
<dbReference type="Pfam" id="PF13527">
    <property type="entry name" value="Acetyltransf_9"/>
    <property type="match status" value="1"/>
</dbReference>
<dbReference type="GO" id="GO:0034069">
    <property type="term" value="F:aminoglycoside N-acetyltransferase activity"/>
    <property type="evidence" value="ECO:0007669"/>
    <property type="project" value="TreeGrafter"/>
</dbReference>
<accession>A0A7W7Q2N6</accession>
<feature type="domain" description="N-acetyltransferase" evidence="5">
    <location>
        <begin position="10"/>
        <end position="156"/>
    </location>
</feature>
<feature type="binding site" evidence="4">
    <location>
        <begin position="89"/>
        <end position="91"/>
    </location>
    <ligand>
        <name>acetyl-CoA</name>
        <dbReference type="ChEBI" id="CHEBI:57288"/>
    </ligand>
</feature>
<dbReference type="InterPro" id="IPR016181">
    <property type="entry name" value="Acyl_CoA_acyltransferase"/>
</dbReference>
<name>A0A7W7Q2N6_9PSEU</name>
<sequence>MTQTLLPTGLMFRSVAEDRLRGAHDLFLTALHAKPASDELWDVMRDAYVADRTFGAFDGERQVGTATSFPASLTVPGGAILPAAGVTYVGVRSDYRRRGALTGMMRAQLEDMAARGDAFSMLHASEPVIYGRFGYGVGTVTRDIRVRSKRARLRAEVPVTGTVRLLDGDEVLPALRAAYPALLPTRTGLMGRSDEWWVLSYTRRLKTDHLLVAAHYSPSGDIDGWVAYKPAEPESRDIRARGNLYVLDFQAADQHVANALWGYLVGIDLIDEVVAYVRPMDDPIEAMLEDAYAVRDESEAELWLRIVDVPAALAARTYGIAEPVVIEVVDPLLPGNSGRYRVSPQGMERTTGAPALTMDVEVLAMIYLGAWRSTVLADIGRITVADPAALPAADRLFAVGRPAWNGSLF</sequence>
<dbReference type="InterPro" id="IPR022902">
    <property type="entry name" value="NAcTrfase_Eis"/>
</dbReference>
<dbReference type="EMBL" id="JACHJQ010000002">
    <property type="protein sequence ID" value="MBB4905681.1"/>
    <property type="molecule type" value="Genomic_DNA"/>
</dbReference>
<dbReference type="InterPro" id="IPR000182">
    <property type="entry name" value="GNAT_dom"/>
</dbReference>
<keyword evidence="3 4" id="KW-0012">Acyltransferase</keyword>